<feature type="repeat" description="WD" evidence="11">
    <location>
        <begin position="572"/>
        <end position="605"/>
    </location>
</feature>
<evidence type="ECO:0000256" key="8">
    <source>
        <dbReference type="ARBA" id="ARBA00023175"/>
    </source>
</evidence>
<keyword evidence="14" id="KW-1185">Reference proteome</keyword>
<keyword evidence="3" id="KW-0963">Cytoplasm</keyword>
<feature type="compositionally biased region" description="Acidic residues" evidence="12">
    <location>
        <begin position="201"/>
        <end position="212"/>
    </location>
</feature>
<evidence type="ECO:0000256" key="2">
    <source>
        <dbReference type="ARBA" id="ARBA00011059"/>
    </source>
</evidence>
<keyword evidence="7" id="KW-0243">Dynein</keyword>
<protein>
    <recommendedName>
        <fullName evidence="15">Dynein intermediate chain 1, axonemal</fullName>
    </recommendedName>
</protein>
<dbReference type="RefSeq" id="XP_001745865.1">
    <property type="nucleotide sequence ID" value="XM_001745813.1"/>
</dbReference>
<dbReference type="GeneID" id="5891186"/>
<feature type="region of interest" description="Disordered" evidence="12">
    <location>
        <begin position="120"/>
        <end position="220"/>
    </location>
</feature>
<dbReference type="FunFam" id="2.130.10.10:FF:001467">
    <property type="entry name" value="Flagellar outer dynein arm intermediate chain 1"/>
    <property type="match status" value="1"/>
</dbReference>
<keyword evidence="10" id="KW-0966">Cell projection</keyword>
<evidence type="ECO:0000256" key="1">
    <source>
        <dbReference type="ARBA" id="ARBA00004430"/>
    </source>
</evidence>
<keyword evidence="9" id="KW-0206">Cytoskeleton</keyword>
<evidence type="ECO:0000256" key="3">
    <source>
        <dbReference type="ARBA" id="ARBA00022490"/>
    </source>
</evidence>
<keyword evidence="4 11" id="KW-0853">WD repeat</keyword>
<dbReference type="SUPFAM" id="SSF50978">
    <property type="entry name" value="WD40 repeat-like"/>
    <property type="match status" value="1"/>
</dbReference>
<evidence type="ECO:0000256" key="4">
    <source>
        <dbReference type="ARBA" id="ARBA00022574"/>
    </source>
</evidence>
<dbReference type="InterPro" id="IPR001680">
    <property type="entry name" value="WD40_rpt"/>
</dbReference>
<keyword evidence="6" id="KW-0677">Repeat</keyword>
<dbReference type="InterPro" id="IPR036322">
    <property type="entry name" value="WD40_repeat_dom_sf"/>
</dbReference>
<dbReference type="OMA" id="VWEDMRA"/>
<comment type="subcellular location">
    <subcellularLocation>
        <location evidence="1">Cytoplasm</location>
        <location evidence="1">Cytoskeleton</location>
        <location evidence="1">Cilium axoneme</location>
    </subcellularLocation>
</comment>
<dbReference type="GO" id="GO:0045504">
    <property type="term" value="F:dynein heavy chain binding"/>
    <property type="evidence" value="ECO:0000318"/>
    <property type="project" value="GO_Central"/>
</dbReference>
<name>A9UZT5_MONBE</name>
<dbReference type="GO" id="GO:0036157">
    <property type="term" value="C:outer dynein arm"/>
    <property type="evidence" value="ECO:0000318"/>
    <property type="project" value="GO_Central"/>
</dbReference>
<dbReference type="PANTHER" id="PTHR12442:SF11">
    <property type="entry name" value="DYNEIN AXONEMAL INTERMEDIATE CHAIN 1"/>
    <property type="match status" value="1"/>
</dbReference>
<dbReference type="InParanoid" id="A9UZT5"/>
<sequence>MSDLKAASRQSLRSKSKSLASKSQLRSVSRLHAGSRTRLGGEGPDVDAWIQQKDPVKPVDQLVLTTEELDQELTRILRADNPHAPDNIVRFSFKEQAYRQMSSVEQCAVHFSLSGTIVHKESDEGRRQQTRNRFKRNSMAGAALTTEAGVDAGTDAPDAGEGAEGEDTKLAPTTEEDEGITGDDAAAEAAAEEAPAVAAENAEEPDEDEEDQQDKPLRNQFNFSERASQTYNHVMRERGTMTDAPARRNFSGNATQWVMYDAYVADLAKQAAAKDPKKNKQVTIKRPSTTKRSILQEPEDAAASWAAMANYFSPATVEKMERLTNQNTFDDVLQDFRYWDDPSDQFKPAEGSLLPLWKLTHDKSRKKTVTSMAWSPHYKDLLYVGFGSYDFSKQAGGMLCLFSLKKPSYPEYAITLPHGVMSLSVHPDHPSIVVVGLYNGDVAVYDFTKENVSTPVAMSSAKTGKHIDPVWQLQWHADDVDGNLNFTSVSSDGRVTSWTLVQTELQHTDIVQLHLQESAADEEGVMEPLFGLGNGTALAFHPTQDRLFLVGTEEGDIHLCSKAYSSKYIGSYKSHSMAIYHVAWNPFHPDIFISCSADWSVKIWKKDLDKPVFTFDLGNAVGDVAWAPYSSTVFVAVTTDGIVHLYDLSTNKYQAICKQPIVKKSKLTHVSFNTAFPIIAVGDERGGTTTLKLSPNLRKAYGDKKFKEEGAQQAQLQKVIDSVI</sequence>
<dbReference type="EMBL" id="CH991551">
    <property type="protein sequence ID" value="EDQ89289.1"/>
    <property type="molecule type" value="Genomic_DNA"/>
</dbReference>
<dbReference type="PANTHER" id="PTHR12442">
    <property type="entry name" value="DYNEIN INTERMEDIATE CHAIN"/>
    <property type="match status" value="1"/>
</dbReference>
<evidence type="ECO:0000256" key="12">
    <source>
        <dbReference type="SAM" id="MobiDB-lite"/>
    </source>
</evidence>
<dbReference type="eggNOG" id="KOG1587">
    <property type="taxonomic scope" value="Eukaryota"/>
</dbReference>
<dbReference type="GO" id="GO:0003341">
    <property type="term" value="P:cilium movement"/>
    <property type="evidence" value="ECO:0000318"/>
    <property type="project" value="GO_Central"/>
</dbReference>
<dbReference type="STRING" id="81824.A9UZT5"/>
<evidence type="ECO:0000313" key="14">
    <source>
        <dbReference type="Proteomes" id="UP000001357"/>
    </source>
</evidence>
<evidence type="ECO:0000256" key="5">
    <source>
        <dbReference type="ARBA" id="ARBA00022701"/>
    </source>
</evidence>
<dbReference type="PROSITE" id="PS50082">
    <property type="entry name" value="WD_REPEATS_2"/>
    <property type="match status" value="1"/>
</dbReference>
<dbReference type="FunCoup" id="A9UZT5">
    <property type="interactions" value="98"/>
</dbReference>
<accession>A9UZT5</accession>
<feature type="compositionally biased region" description="Low complexity" evidence="12">
    <location>
        <begin position="182"/>
        <end position="200"/>
    </location>
</feature>
<dbReference type="AlphaFoldDB" id="A9UZT5"/>
<dbReference type="Proteomes" id="UP000001357">
    <property type="component" value="Unassembled WGS sequence"/>
</dbReference>
<keyword evidence="8" id="KW-0505">Motor protein</keyword>
<feature type="region of interest" description="Disordered" evidence="12">
    <location>
        <begin position="1"/>
        <end position="52"/>
    </location>
</feature>
<feature type="compositionally biased region" description="Low complexity" evidence="12">
    <location>
        <begin position="7"/>
        <end position="27"/>
    </location>
</feature>
<organism evidence="13 14">
    <name type="scientific">Monosiga brevicollis</name>
    <name type="common">Choanoflagellate</name>
    <dbReference type="NCBI Taxonomy" id="81824"/>
    <lineage>
        <taxon>Eukaryota</taxon>
        <taxon>Choanoflagellata</taxon>
        <taxon>Craspedida</taxon>
        <taxon>Salpingoecidae</taxon>
        <taxon>Monosiga</taxon>
    </lineage>
</organism>
<evidence type="ECO:0000313" key="13">
    <source>
        <dbReference type="EMBL" id="EDQ89289.1"/>
    </source>
</evidence>
<gene>
    <name evidence="13" type="ORF">MONBRDRAFT_32485</name>
</gene>
<evidence type="ECO:0000256" key="7">
    <source>
        <dbReference type="ARBA" id="ARBA00023017"/>
    </source>
</evidence>
<dbReference type="GO" id="GO:0045503">
    <property type="term" value="F:dynein light chain binding"/>
    <property type="evidence" value="ECO:0000318"/>
    <property type="project" value="GO_Central"/>
</dbReference>
<comment type="similarity">
    <text evidence="2">Belongs to the dynein intermediate chain family.</text>
</comment>
<dbReference type="FunFam" id="2.130.10.10:FF:000251">
    <property type="entry name" value="Dynein axonemal intermediate chain 1"/>
    <property type="match status" value="1"/>
</dbReference>
<dbReference type="GO" id="GO:0036158">
    <property type="term" value="P:outer dynein arm assembly"/>
    <property type="evidence" value="ECO:0000318"/>
    <property type="project" value="GO_Central"/>
</dbReference>
<dbReference type="PROSITE" id="PS50294">
    <property type="entry name" value="WD_REPEATS_REGION"/>
    <property type="match status" value="1"/>
</dbReference>
<keyword evidence="5" id="KW-0493">Microtubule</keyword>
<evidence type="ECO:0000256" key="9">
    <source>
        <dbReference type="ARBA" id="ARBA00023212"/>
    </source>
</evidence>
<dbReference type="SMART" id="SM00320">
    <property type="entry name" value="WD40"/>
    <property type="match status" value="6"/>
</dbReference>
<dbReference type="Gene3D" id="2.130.10.10">
    <property type="entry name" value="YVTN repeat-like/Quinoprotein amine dehydrogenase"/>
    <property type="match status" value="2"/>
</dbReference>
<evidence type="ECO:0008006" key="15">
    <source>
        <dbReference type="Google" id="ProtNLM"/>
    </source>
</evidence>
<proteinExistence type="inferred from homology"/>
<dbReference type="GO" id="GO:0005874">
    <property type="term" value="C:microtubule"/>
    <property type="evidence" value="ECO:0007669"/>
    <property type="project" value="UniProtKB-KW"/>
</dbReference>
<evidence type="ECO:0000256" key="10">
    <source>
        <dbReference type="ARBA" id="ARBA00023273"/>
    </source>
</evidence>
<evidence type="ECO:0000256" key="11">
    <source>
        <dbReference type="PROSITE-ProRule" id="PRU00221"/>
    </source>
</evidence>
<dbReference type="Pfam" id="PF00400">
    <property type="entry name" value="WD40"/>
    <property type="match status" value="1"/>
</dbReference>
<evidence type="ECO:0000256" key="6">
    <source>
        <dbReference type="ARBA" id="ARBA00022737"/>
    </source>
</evidence>
<dbReference type="KEGG" id="mbr:MONBRDRAFT_32485"/>
<reference evidence="13 14" key="1">
    <citation type="journal article" date="2008" name="Nature">
        <title>The genome of the choanoflagellate Monosiga brevicollis and the origin of metazoans.</title>
        <authorList>
            <consortium name="JGI Sequencing"/>
            <person name="King N."/>
            <person name="Westbrook M.J."/>
            <person name="Young S.L."/>
            <person name="Kuo A."/>
            <person name="Abedin M."/>
            <person name="Chapman J."/>
            <person name="Fairclough S."/>
            <person name="Hellsten U."/>
            <person name="Isogai Y."/>
            <person name="Letunic I."/>
            <person name="Marr M."/>
            <person name="Pincus D."/>
            <person name="Putnam N."/>
            <person name="Rokas A."/>
            <person name="Wright K.J."/>
            <person name="Zuzow R."/>
            <person name="Dirks W."/>
            <person name="Good M."/>
            <person name="Goodstein D."/>
            <person name="Lemons D."/>
            <person name="Li W."/>
            <person name="Lyons J.B."/>
            <person name="Morris A."/>
            <person name="Nichols S."/>
            <person name="Richter D.J."/>
            <person name="Salamov A."/>
            <person name="Bork P."/>
            <person name="Lim W.A."/>
            <person name="Manning G."/>
            <person name="Miller W.T."/>
            <person name="McGinnis W."/>
            <person name="Shapiro H."/>
            <person name="Tjian R."/>
            <person name="Grigoriev I.V."/>
            <person name="Rokhsar D."/>
        </authorList>
    </citation>
    <scope>NUCLEOTIDE SEQUENCE [LARGE SCALE GENOMIC DNA]</scope>
    <source>
        <strain evidence="14">MX1 / ATCC 50154</strain>
    </source>
</reference>
<dbReference type="InterPro" id="IPR050687">
    <property type="entry name" value="Dynein_IC"/>
</dbReference>
<dbReference type="InterPro" id="IPR015943">
    <property type="entry name" value="WD40/YVTN_repeat-like_dom_sf"/>
</dbReference>